<sequence>MCSIIAEEKRVSNWEKLDTFSIEHAWLELGNPSRNPASETSFARGAGRGPTTREPQRGAARPYTPRSETPLVTNKYWLYTVMEKFIEAVRMQPCLWNPLDPDYREMHVKDEAWTTVVEIYNNRSIANIQVAKMEWKKLRDNHRDALKRAKLGKNKLLPAQITTWKYAKAMQFLEPHMKYRITENIEIEPSKHDDVSTTVDYSAKRRCIEKRSLEDGALESFFKCMLQSTKTMPNWMQTQVKKKIFSVIIEAEEQLSSQGQSEVASEYEAEQTIPLGIVKAEIHTDSDDCT</sequence>
<gene>
    <name evidence="3" type="ORF">PIBRA_LOCUS12073</name>
</gene>
<dbReference type="PROSITE" id="PS51029">
    <property type="entry name" value="MADF"/>
    <property type="match status" value="1"/>
</dbReference>
<dbReference type="InterPro" id="IPR039353">
    <property type="entry name" value="TF_Adf1"/>
</dbReference>
<name>A0A9P0TRW2_PIEBR</name>
<feature type="compositionally biased region" description="Polar residues" evidence="1">
    <location>
        <begin position="32"/>
        <end position="41"/>
    </location>
</feature>
<evidence type="ECO:0000313" key="4">
    <source>
        <dbReference type="Proteomes" id="UP001152562"/>
    </source>
</evidence>
<dbReference type="GO" id="GO:0005667">
    <property type="term" value="C:transcription regulator complex"/>
    <property type="evidence" value="ECO:0007669"/>
    <property type="project" value="TreeGrafter"/>
</dbReference>
<comment type="caution">
    <text evidence="3">The sequence shown here is derived from an EMBL/GenBank/DDBJ whole genome shotgun (WGS) entry which is preliminary data.</text>
</comment>
<dbReference type="EMBL" id="CALOZG010000064">
    <property type="protein sequence ID" value="CAH4036249.1"/>
    <property type="molecule type" value="Genomic_DNA"/>
</dbReference>
<evidence type="ECO:0000313" key="3">
    <source>
        <dbReference type="EMBL" id="CAH4036249.1"/>
    </source>
</evidence>
<accession>A0A9P0TRW2</accession>
<reference evidence="3" key="1">
    <citation type="submission" date="2022-05" db="EMBL/GenBank/DDBJ databases">
        <authorList>
            <person name="Okamura Y."/>
        </authorList>
    </citation>
    <scope>NUCLEOTIDE SEQUENCE</scope>
</reference>
<feature type="domain" description="MADF" evidence="2">
    <location>
        <begin position="84"/>
        <end position="178"/>
    </location>
</feature>
<dbReference type="InterPro" id="IPR006578">
    <property type="entry name" value="MADF-dom"/>
</dbReference>
<keyword evidence="4" id="KW-1185">Reference proteome</keyword>
<dbReference type="AlphaFoldDB" id="A0A9P0TRW2"/>
<dbReference type="GO" id="GO:0006357">
    <property type="term" value="P:regulation of transcription by RNA polymerase II"/>
    <property type="evidence" value="ECO:0007669"/>
    <property type="project" value="TreeGrafter"/>
</dbReference>
<dbReference type="Pfam" id="PF10545">
    <property type="entry name" value="MADF_DNA_bdg"/>
    <property type="match status" value="1"/>
</dbReference>
<evidence type="ECO:0000259" key="2">
    <source>
        <dbReference type="PROSITE" id="PS51029"/>
    </source>
</evidence>
<dbReference type="Proteomes" id="UP001152562">
    <property type="component" value="Unassembled WGS sequence"/>
</dbReference>
<protein>
    <recommendedName>
        <fullName evidence="2">MADF domain-containing protein</fullName>
    </recommendedName>
</protein>
<dbReference type="PANTHER" id="PTHR12243:SF64">
    <property type="entry name" value="DORSAL INTERACTING PROTEIN 3-RELATED"/>
    <property type="match status" value="1"/>
</dbReference>
<evidence type="ECO:0000256" key="1">
    <source>
        <dbReference type="SAM" id="MobiDB-lite"/>
    </source>
</evidence>
<organism evidence="3 4">
    <name type="scientific">Pieris brassicae</name>
    <name type="common">White butterfly</name>
    <name type="synonym">Large white butterfly</name>
    <dbReference type="NCBI Taxonomy" id="7116"/>
    <lineage>
        <taxon>Eukaryota</taxon>
        <taxon>Metazoa</taxon>
        <taxon>Ecdysozoa</taxon>
        <taxon>Arthropoda</taxon>
        <taxon>Hexapoda</taxon>
        <taxon>Insecta</taxon>
        <taxon>Pterygota</taxon>
        <taxon>Neoptera</taxon>
        <taxon>Endopterygota</taxon>
        <taxon>Lepidoptera</taxon>
        <taxon>Glossata</taxon>
        <taxon>Ditrysia</taxon>
        <taxon>Papilionoidea</taxon>
        <taxon>Pieridae</taxon>
        <taxon>Pierinae</taxon>
        <taxon>Pieris</taxon>
    </lineage>
</organism>
<dbReference type="SMART" id="SM00595">
    <property type="entry name" value="MADF"/>
    <property type="match status" value="1"/>
</dbReference>
<proteinExistence type="predicted"/>
<dbReference type="GO" id="GO:0005634">
    <property type="term" value="C:nucleus"/>
    <property type="evidence" value="ECO:0007669"/>
    <property type="project" value="TreeGrafter"/>
</dbReference>
<feature type="region of interest" description="Disordered" evidence="1">
    <location>
        <begin position="32"/>
        <end position="67"/>
    </location>
</feature>
<dbReference type="PANTHER" id="PTHR12243">
    <property type="entry name" value="MADF DOMAIN TRANSCRIPTION FACTOR"/>
    <property type="match status" value="1"/>
</dbReference>